<name>A9TFU1_PHYPA</name>
<dbReference type="EMBL" id="DS545377">
    <property type="protein sequence ID" value="EDQ49504.1"/>
    <property type="molecule type" value="Genomic_DNA"/>
</dbReference>
<organism>
    <name type="scientific">Physcomitrium patens</name>
    <name type="common">Spreading-leaved earth moss</name>
    <name type="synonym">Physcomitrella patens</name>
    <dbReference type="NCBI Taxonomy" id="3218"/>
    <lineage>
        <taxon>Eukaryota</taxon>
        <taxon>Viridiplantae</taxon>
        <taxon>Streptophyta</taxon>
        <taxon>Embryophyta</taxon>
        <taxon>Bryophyta</taxon>
        <taxon>Bryophytina</taxon>
        <taxon>Bryopsida</taxon>
        <taxon>Funariidae</taxon>
        <taxon>Funariales</taxon>
        <taxon>Funariaceae</taxon>
        <taxon>Physcomitrium</taxon>
    </lineage>
</organism>
<evidence type="ECO:0000313" key="1">
    <source>
        <dbReference type="EMBL" id="EDQ49504.1"/>
    </source>
</evidence>
<dbReference type="AlphaFoldDB" id="A9TFU1"/>
<gene>
    <name evidence="1" type="ORF">PHYPADRAFT_101862</name>
</gene>
<sequence>MVGAVLIRVTDRWFHMAGIAIVYRSTRKCPFSDRYGGEISAPCHGMSLQASLPALTAWTPIKLRTHKKLRILQLLVGPAYHKLCNHEWQFSAPSGQRTTNDKLDNSLGFVACIEVVDQLGKAMLALPSGDPATHRAAIMTTKAMVAPPSGGPGTHTAVAGPTAQKETVARRSGGHEKGLCKLRSTQHTPKAFATAL</sequence>
<dbReference type="HOGENOM" id="CLU_2929716_0_0_1"/>
<accession>A9TFU1</accession>
<protein>
    <submittedName>
        <fullName evidence="1">Predicted protein</fullName>
    </submittedName>
</protein>
<reference evidence="1" key="1">
    <citation type="journal article" date="2008" name="Science">
        <title>The Physcomitrella genome reveals evolutionary insights into the conquest of land by plants.</title>
        <authorList>
            <person name="Rensing S."/>
            <person name="Lang D."/>
            <person name="Zimmer A."/>
            <person name="Terry A."/>
            <person name="Salamov A."/>
            <person name="Shapiro H."/>
            <person name="Nishiyama T."/>
            <person name="Perroud P.-F."/>
            <person name="Lindquist E."/>
            <person name="Kamisugi Y."/>
            <person name="Tanahashi T."/>
            <person name="Sakakibara K."/>
            <person name="Fujita T."/>
            <person name="Oishi K."/>
            <person name="Shin-I T."/>
            <person name="Kuroki Y."/>
            <person name="Toyoda A."/>
            <person name="Suzuki Y."/>
            <person name="Hashimoto A."/>
            <person name="Yamaguchi K."/>
            <person name="Sugano A."/>
            <person name="Kohara Y."/>
            <person name="Fujiyama A."/>
            <person name="Anterola A."/>
            <person name="Aoki S."/>
            <person name="Ashton N."/>
            <person name="Barbazuk W.B."/>
            <person name="Barker E."/>
            <person name="Bennetzen J."/>
            <person name="Bezanilla M."/>
            <person name="Blankenship R."/>
            <person name="Cho S.H."/>
            <person name="Dutcher S."/>
            <person name="Estelle M."/>
            <person name="Fawcett J.A."/>
            <person name="Gundlach H."/>
            <person name="Hanada K."/>
            <person name="Heyl A."/>
            <person name="Hicks K.A."/>
            <person name="Hugh J."/>
            <person name="Lohr M."/>
            <person name="Mayer K."/>
            <person name="Melkozernov A."/>
            <person name="Murata T."/>
            <person name="Nelson D."/>
            <person name="Pils B."/>
            <person name="Prigge M."/>
            <person name="Reiss B."/>
            <person name="Renner T."/>
            <person name="Rombauts S."/>
            <person name="Rushton P."/>
            <person name="Sanderfoot A."/>
            <person name="Schween G."/>
            <person name="Shiu S.-H."/>
            <person name="Stueber K."/>
            <person name="Theodoulou F.L."/>
            <person name="Tu H."/>
            <person name="Van de Peer Y."/>
            <person name="Verrier P.J."/>
            <person name="Waters E."/>
            <person name="Wood A."/>
            <person name="Yang L."/>
            <person name="Cove D."/>
            <person name="Cuming A."/>
            <person name="Hasebe M."/>
            <person name="Lucas S."/>
            <person name="Mishler D.B."/>
            <person name="Reski R."/>
            <person name="Grigoriev I."/>
            <person name="Quatrano R.S."/>
            <person name="Boore J.L."/>
        </authorList>
    </citation>
    <scope>NUCLEOTIDE SEQUENCE [LARGE SCALE GENOMIC DNA]</scope>
</reference>
<proteinExistence type="predicted"/>